<keyword evidence="2" id="KW-1185">Reference proteome</keyword>
<evidence type="ECO:0000313" key="1">
    <source>
        <dbReference type="EMBL" id="ASD54026.1"/>
    </source>
</evidence>
<sequence>MKQRTRLQRDPATGRLLPAYLKVGDLVYTRDFAFDICPSKAYEVLATSLSGPKVIFGALEPIQLTGTQFVIKDESGCNRIFNLEGGLSKWEKVKRG</sequence>
<organism evidence="1 2">
    <name type="scientific">Escherichia phage ST32</name>
    <dbReference type="NCBI Taxonomy" id="2005048"/>
    <lineage>
        <taxon>Viruses</taxon>
        <taxon>Duplodnaviria</taxon>
        <taxon>Heunggongvirae</taxon>
        <taxon>Uroviricota</taxon>
        <taxon>Caudoviricetes</taxon>
        <taxon>Chaseviridae</taxon>
        <taxon>Cleopatravirinae</taxon>
        <taxon>Carltongylesvirus</taxon>
        <taxon>Carltongylesvirus ST32</taxon>
    </lineage>
</organism>
<gene>
    <name evidence="1" type="ORF">ST32_0014</name>
</gene>
<name>A0A218MAM8_9CAUD</name>
<evidence type="ECO:0000313" key="2">
    <source>
        <dbReference type="Proteomes" id="UP000222133"/>
    </source>
</evidence>
<proteinExistence type="predicted"/>
<accession>A0A218MAM8</accession>
<dbReference type="EMBL" id="MF044458">
    <property type="protein sequence ID" value="ASD54026.1"/>
    <property type="molecule type" value="Genomic_DNA"/>
</dbReference>
<reference evidence="2" key="1">
    <citation type="submission" date="2017-05" db="EMBL/GenBank/DDBJ databases">
        <title>ST32 complete genome sequence.</title>
        <authorList>
            <person name="Liu X."/>
            <person name="Liu H."/>
        </authorList>
    </citation>
    <scope>NUCLEOTIDE SEQUENCE [LARGE SCALE GENOMIC DNA]</scope>
</reference>
<dbReference type="Proteomes" id="UP000222133">
    <property type="component" value="Segment"/>
</dbReference>
<protein>
    <submittedName>
        <fullName evidence="1">Uncharacterized protein</fullName>
    </submittedName>
</protein>